<dbReference type="EC" id="7.6.2.2" evidence="3"/>
<dbReference type="InterPro" id="IPR044726">
    <property type="entry name" value="ABCC_6TM_D2"/>
</dbReference>
<reference evidence="16 17" key="1">
    <citation type="submission" date="2019-07" db="EMBL/GenBank/DDBJ databases">
        <title>WGS assembly of Gossypium tomentosum.</title>
        <authorList>
            <person name="Chen Z.J."/>
            <person name="Sreedasyam A."/>
            <person name="Ando A."/>
            <person name="Song Q."/>
            <person name="De L."/>
            <person name="Hulse-Kemp A."/>
            <person name="Ding M."/>
            <person name="Ye W."/>
            <person name="Kirkbride R."/>
            <person name="Jenkins J."/>
            <person name="Plott C."/>
            <person name="Lovell J."/>
            <person name="Lin Y.-M."/>
            <person name="Vaughn R."/>
            <person name="Liu B."/>
            <person name="Li W."/>
            <person name="Simpson S."/>
            <person name="Scheffler B."/>
            <person name="Saski C."/>
            <person name="Grover C."/>
            <person name="Hu G."/>
            <person name="Conover J."/>
            <person name="Carlson J."/>
            <person name="Shu S."/>
            <person name="Boston L."/>
            <person name="Williams M."/>
            <person name="Peterson D."/>
            <person name="Mcgee K."/>
            <person name="Jones D."/>
            <person name="Wendel J."/>
            <person name="Stelly D."/>
            <person name="Grimwood J."/>
            <person name="Schmutz J."/>
        </authorList>
    </citation>
    <scope>NUCLEOTIDE SEQUENCE [LARGE SCALE GENOMIC DNA]</scope>
    <source>
        <strain evidence="16">7179.01</strain>
    </source>
</reference>
<dbReference type="GO" id="GO:0016887">
    <property type="term" value="F:ATP hydrolysis activity"/>
    <property type="evidence" value="ECO:0007669"/>
    <property type="project" value="InterPro"/>
</dbReference>
<feature type="transmembrane region" description="Helical" evidence="13">
    <location>
        <begin position="982"/>
        <end position="999"/>
    </location>
</feature>
<evidence type="ECO:0000259" key="14">
    <source>
        <dbReference type="PROSITE" id="PS50893"/>
    </source>
</evidence>
<dbReference type="Pfam" id="PF00005">
    <property type="entry name" value="ABC_tran"/>
    <property type="match status" value="2"/>
</dbReference>
<comment type="similarity">
    <text evidence="2">Belongs to the ABC transporter superfamily. ABCC family. Conjugate transporter (TC 3.A.1.208) subfamily.</text>
</comment>
<feature type="domain" description="ABC transporter" evidence="14">
    <location>
        <begin position="993"/>
        <end position="1239"/>
    </location>
</feature>
<proteinExistence type="inferred from homology"/>
<feature type="transmembrane region" description="Helical" evidence="13">
    <location>
        <begin position="741"/>
        <end position="767"/>
    </location>
</feature>
<dbReference type="InterPro" id="IPR011527">
    <property type="entry name" value="ABC1_TM_dom"/>
</dbReference>
<dbReference type="PANTHER" id="PTHR24223:SF181">
    <property type="entry name" value="ABC TRANSPORTER C FAMILY MEMBER 3"/>
    <property type="match status" value="1"/>
</dbReference>
<evidence type="ECO:0000256" key="5">
    <source>
        <dbReference type="ARBA" id="ARBA00022692"/>
    </source>
</evidence>
<dbReference type="EMBL" id="CM017622">
    <property type="protein sequence ID" value="TYH92152.1"/>
    <property type="molecule type" value="Genomic_DNA"/>
</dbReference>
<feature type="transmembrane region" description="Helical" evidence="13">
    <location>
        <begin position="180"/>
        <end position="201"/>
    </location>
</feature>
<evidence type="ECO:0000256" key="2">
    <source>
        <dbReference type="ARBA" id="ARBA00009726"/>
    </source>
</evidence>
<dbReference type="CDD" id="cd03244">
    <property type="entry name" value="ABCC_MRP_domain2"/>
    <property type="match status" value="1"/>
</dbReference>
<keyword evidence="6" id="KW-0677">Repeat</keyword>
<dbReference type="InterPro" id="IPR003439">
    <property type="entry name" value="ABC_transporter-like_ATP-bd"/>
</dbReference>
<comment type="catalytic activity">
    <reaction evidence="12">
        <text>ATP + H2O + xenobioticSide 1 = ADP + phosphate + xenobioticSide 2.</text>
        <dbReference type="EC" id="7.6.2.2"/>
    </reaction>
</comment>
<evidence type="ECO:0000256" key="3">
    <source>
        <dbReference type="ARBA" id="ARBA00012191"/>
    </source>
</evidence>
<evidence type="ECO:0000256" key="8">
    <source>
        <dbReference type="ARBA" id="ARBA00022840"/>
    </source>
</evidence>
<dbReference type="Pfam" id="PF00664">
    <property type="entry name" value="ABC_membrane"/>
    <property type="match status" value="2"/>
</dbReference>
<evidence type="ECO:0000256" key="7">
    <source>
        <dbReference type="ARBA" id="ARBA00022741"/>
    </source>
</evidence>
<keyword evidence="17" id="KW-1185">Reference proteome</keyword>
<dbReference type="PROSITE" id="PS00211">
    <property type="entry name" value="ABC_TRANSPORTER_1"/>
    <property type="match status" value="1"/>
</dbReference>
<dbReference type="PROSITE" id="PS50893">
    <property type="entry name" value="ABC_TRANSPORTER_2"/>
    <property type="match status" value="2"/>
</dbReference>
<keyword evidence="11 13" id="KW-0472">Membrane</keyword>
<dbReference type="FunFam" id="1.20.1560.10:FF:000002">
    <property type="entry name" value="ABC transporter C family member 5"/>
    <property type="match status" value="1"/>
</dbReference>
<dbReference type="FunFam" id="3.40.50.300:FF:000163">
    <property type="entry name" value="Multidrug resistance-associated protein member 4"/>
    <property type="match status" value="1"/>
</dbReference>
<feature type="transmembrane region" description="Helical" evidence="13">
    <location>
        <begin position="787"/>
        <end position="809"/>
    </location>
</feature>
<protein>
    <recommendedName>
        <fullName evidence="3">ABC-type xenobiotic transporter</fullName>
        <ecNumber evidence="3">7.6.2.2</ecNumber>
    </recommendedName>
</protein>
<evidence type="ECO:0000256" key="9">
    <source>
        <dbReference type="ARBA" id="ARBA00022967"/>
    </source>
</evidence>
<comment type="subcellular location">
    <subcellularLocation>
        <location evidence="1">Membrane</location>
        <topology evidence="1">Multi-pass membrane protein</topology>
    </subcellularLocation>
</comment>
<evidence type="ECO:0000256" key="12">
    <source>
        <dbReference type="ARBA" id="ARBA00034018"/>
    </source>
</evidence>
<evidence type="ECO:0000256" key="13">
    <source>
        <dbReference type="SAM" id="Phobius"/>
    </source>
</evidence>
<dbReference type="GO" id="GO:0008559">
    <property type="term" value="F:ABC-type xenobiotic transporter activity"/>
    <property type="evidence" value="ECO:0007669"/>
    <property type="project" value="UniProtKB-EC"/>
</dbReference>
<feature type="transmembrane region" description="Helical" evidence="13">
    <location>
        <begin position="862"/>
        <end position="885"/>
    </location>
</feature>
<evidence type="ECO:0000256" key="4">
    <source>
        <dbReference type="ARBA" id="ARBA00022448"/>
    </source>
</evidence>
<dbReference type="FunFam" id="3.40.50.300:FF:000973">
    <property type="entry name" value="Multidrug resistance-associated protein 4"/>
    <property type="match status" value="1"/>
</dbReference>
<keyword evidence="10 13" id="KW-1133">Transmembrane helix</keyword>
<name>A0A5D2MM18_GOSTO</name>
<evidence type="ECO:0000313" key="16">
    <source>
        <dbReference type="EMBL" id="TYH92152.1"/>
    </source>
</evidence>
<evidence type="ECO:0000256" key="6">
    <source>
        <dbReference type="ARBA" id="ARBA00022737"/>
    </source>
</evidence>
<dbReference type="InterPro" id="IPR003593">
    <property type="entry name" value="AAA+_ATPase"/>
</dbReference>
<feature type="domain" description="ABC transporter" evidence="14">
    <location>
        <begin position="461"/>
        <end position="687"/>
    </location>
</feature>
<dbReference type="CDD" id="cd03250">
    <property type="entry name" value="ABCC_MRP_domain1"/>
    <property type="match status" value="1"/>
</dbReference>
<feature type="transmembrane region" description="Helical" evidence="13">
    <location>
        <begin position="892"/>
        <end position="911"/>
    </location>
</feature>
<dbReference type="SMART" id="SM00382">
    <property type="entry name" value="AAA"/>
    <property type="match status" value="2"/>
</dbReference>
<keyword evidence="4" id="KW-0813">Transport</keyword>
<organism evidence="16 17">
    <name type="scientific">Gossypium tomentosum</name>
    <name type="common">Hawaiian cotton</name>
    <name type="synonym">Gossypium sandvicense</name>
    <dbReference type="NCBI Taxonomy" id="34277"/>
    <lineage>
        <taxon>Eukaryota</taxon>
        <taxon>Viridiplantae</taxon>
        <taxon>Streptophyta</taxon>
        <taxon>Embryophyta</taxon>
        <taxon>Tracheophyta</taxon>
        <taxon>Spermatophyta</taxon>
        <taxon>Magnoliopsida</taxon>
        <taxon>eudicotyledons</taxon>
        <taxon>Gunneridae</taxon>
        <taxon>Pentapetalae</taxon>
        <taxon>rosids</taxon>
        <taxon>malvids</taxon>
        <taxon>Malvales</taxon>
        <taxon>Malvaceae</taxon>
        <taxon>Malvoideae</taxon>
        <taxon>Gossypium</taxon>
    </lineage>
</organism>
<sequence length="1246" mass="139278">MCVYLHCQFSNYGEQKRFPFLLRICLVVDIVDLKKHASFPSQYLVSDVFSVITDFFLNIVAFFPRNEGEDALLEEPLLSGDSSVSNGVELSKKRGGDTVTPYSNAGIFNILTFSWMGPSIATGNKKTLDLEDVPQLDSRDSVVGAFPKFRNRLEATDGEGTEVTTLKLVKALFFSVWKDILWTGLFVFMYTVASYVGPYLIDTFVQYLNGQRVFKNEGYLLVTAFFVAKLVECTSQRWWFFKLQQVGIRLRAVLIAMICNKGLTVSCQSKQSQTSGEIINYMTVDAERVGDFSWYMHDLWMVALQLFGFFPTTLALLIMYKNFRLAAIAAFVTTILVMLANIPLGKMLEKFQDKLMKSKDERMNATFEILRNMRIFKLQGWLKRFVYTNAMTSFLFWIAPSFVSVATFGACILLGIPLESGKILSALATFRILQEPIYNLPDTISMIVQTKVSLDRIATFLRLDDLQPDAMEKLPRGSSNTAIEIVDGNFSWDLASSSPTLKDINLKVFHGMRVAVCGTVGSGKSSLLSSYVAQSPWIQSGKIEENILFGKAMDRERYDQVLEGCSLKKDLEILSFGDQTVIGERGINLSGGQKQRIQIARALYQDADIYLFDDPFSAVDAHTGSYLFKEVLLGILSSKTLIYVTHQVEFLPAADLILVMKNGRITQAGKYNDILNSGADFMELVGVHKKALSALDTVEVGSVSEKRVSEGDGAFGSASGEMLKEGNENSKVDDDGPKGQLYITTAYGGALIPFILLAQILFQVFQIGSNCWMAWASPVSADVKPPVTNLTLIIVYLALAFASAFSVFARSMLLNIAGYKIATLLFKKMHLCIFRAPMFFFDSTPSGRILNRASTDQSVVDLTMPLLVGAFAFSVIQLLGIIVVISQVAWQIFIIFIPVIATCIWYQQYYISSARELARLVGVCKAPVIQSFSETILGATTIRSFDQESRFQQKNMELMDAYSRPKFYVAGAREWLCFRLDMLSSITFAFSLFFLISIPKGIIDPAIAGLAVTYGLNLNMLQAWVVWNICIIETNRPDRSWPFCGEVHIHDLQVRYASHMPLIIIDGVSISSIGLQDLRLRLSIIPQDPTMFEGTVRSNLDPLKEYTDEQIWEVLDKCQLGDEVRKKEGKLESSVSENGENWSMGQRQLVCLGRVLLKKSKILVLDEATASVDTATDNLIQTTLREHFCDCTVITIAHRITSVVDSDMVLLLSQGVIEEYDSPARLLENKSSSFAQLVAEYSIRSK</sequence>
<keyword evidence="7" id="KW-0547">Nucleotide-binding</keyword>
<dbReference type="CDD" id="cd18580">
    <property type="entry name" value="ABC_6TM_ABCC_D2"/>
    <property type="match status" value="1"/>
</dbReference>
<dbReference type="InterPro" id="IPR044746">
    <property type="entry name" value="ABCC_6TM_D1"/>
</dbReference>
<dbReference type="PANTHER" id="PTHR24223">
    <property type="entry name" value="ATP-BINDING CASSETTE SUB-FAMILY C"/>
    <property type="match status" value="1"/>
</dbReference>
<accession>A0A5D2MM18</accession>
<dbReference type="InterPro" id="IPR050173">
    <property type="entry name" value="ABC_transporter_C-like"/>
</dbReference>
<dbReference type="Gene3D" id="3.40.50.300">
    <property type="entry name" value="P-loop containing nucleotide triphosphate hydrolases"/>
    <property type="match status" value="2"/>
</dbReference>
<feature type="transmembrane region" description="Helical" evidence="13">
    <location>
        <begin position="299"/>
        <end position="318"/>
    </location>
</feature>
<feature type="transmembrane region" description="Helical" evidence="13">
    <location>
        <begin position="394"/>
        <end position="416"/>
    </location>
</feature>
<evidence type="ECO:0000256" key="1">
    <source>
        <dbReference type="ARBA" id="ARBA00004141"/>
    </source>
</evidence>
<dbReference type="SUPFAM" id="SSF52540">
    <property type="entry name" value="P-loop containing nucleoside triphosphate hydrolases"/>
    <property type="match status" value="2"/>
</dbReference>
<feature type="transmembrane region" description="Helical" evidence="13">
    <location>
        <begin position="325"/>
        <end position="344"/>
    </location>
</feature>
<dbReference type="CDD" id="cd18579">
    <property type="entry name" value="ABC_6TM_ABCC_D1"/>
    <property type="match status" value="1"/>
</dbReference>
<feature type="domain" description="ABC transmembrane type-1" evidence="15">
    <location>
        <begin position="181"/>
        <end position="449"/>
    </location>
</feature>
<dbReference type="SUPFAM" id="SSF90123">
    <property type="entry name" value="ABC transporter transmembrane region"/>
    <property type="match status" value="2"/>
</dbReference>
<dbReference type="InterPro" id="IPR036640">
    <property type="entry name" value="ABC1_TM_sf"/>
</dbReference>
<evidence type="ECO:0000259" key="15">
    <source>
        <dbReference type="PROSITE" id="PS50929"/>
    </source>
</evidence>
<keyword evidence="5 13" id="KW-0812">Transmembrane</keyword>
<feature type="transmembrane region" description="Helical" evidence="13">
    <location>
        <begin position="1006"/>
        <end position="1027"/>
    </location>
</feature>
<dbReference type="GO" id="GO:0016020">
    <property type="term" value="C:membrane"/>
    <property type="evidence" value="ECO:0007669"/>
    <property type="project" value="UniProtKB-SubCell"/>
</dbReference>
<keyword evidence="9" id="KW-1278">Translocase</keyword>
<evidence type="ECO:0000256" key="10">
    <source>
        <dbReference type="ARBA" id="ARBA00022989"/>
    </source>
</evidence>
<dbReference type="GO" id="GO:0005524">
    <property type="term" value="F:ATP binding"/>
    <property type="evidence" value="ECO:0007669"/>
    <property type="project" value="UniProtKB-KW"/>
</dbReference>
<dbReference type="PROSITE" id="PS50929">
    <property type="entry name" value="ABC_TM1F"/>
    <property type="match status" value="2"/>
</dbReference>
<dbReference type="AlphaFoldDB" id="A0A5D2MM18"/>
<feature type="domain" description="ABC transmembrane type-1" evidence="15">
    <location>
        <begin position="754"/>
        <end position="1034"/>
    </location>
</feature>
<keyword evidence="8" id="KW-0067">ATP-binding</keyword>
<evidence type="ECO:0000313" key="17">
    <source>
        <dbReference type="Proteomes" id="UP000322667"/>
    </source>
</evidence>
<dbReference type="InterPro" id="IPR027417">
    <property type="entry name" value="P-loop_NTPase"/>
</dbReference>
<dbReference type="Proteomes" id="UP000322667">
    <property type="component" value="Chromosome A13"/>
</dbReference>
<dbReference type="InterPro" id="IPR017871">
    <property type="entry name" value="ABC_transporter-like_CS"/>
</dbReference>
<gene>
    <name evidence="16" type="ORF">ES332_A13G162400v1</name>
</gene>
<evidence type="ECO:0000256" key="11">
    <source>
        <dbReference type="ARBA" id="ARBA00023136"/>
    </source>
</evidence>
<dbReference type="Gene3D" id="1.20.1560.10">
    <property type="entry name" value="ABC transporter type 1, transmembrane domain"/>
    <property type="match status" value="2"/>
</dbReference>
<dbReference type="FunFam" id="1.20.1560.10:FF:000003">
    <property type="entry name" value="ABC transporter C family member 10"/>
    <property type="match status" value="1"/>
</dbReference>